<evidence type="ECO:0000313" key="6">
    <source>
        <dbReference type="Proteomes" id="UP001152797"/>
    </source>
</evidence>
<organism evidence="4">
    <name type="scientific">Cladocopium goreaui</name>
    <dbReference type="NCBI Taxonomy" id="2562237"/>
    <lineage>
        <taxon>Eukaryota</taxon>
        <taxon>Sar</taxon>
        <taxon>Alveolata</taxon>
        <taxon>Dinophyceae</taxon>
        <taxon>Suessiales</taxon>
        <taxon>Symbiodiniaceae</taxon>
        <taxon>Cladocopium</taxon>
    </lineage>
</organism>
<evidence type="ECO:0000256" key="1">
    <source>
        <dbReference type="ARBA" id="ARBA00022737"/>
    </source>
</evidence>
<feature type="region of interest" description="Disordered" evidence="2">
    <location>
        <begin position="1020"/>
        <end position="1056"/>
    </location>
</feature>
<dbReference type="PANTHER" id="PTHR43215">
    <property type="entry name" value="RADIAL SPOKE HEAD 1 HOMOLOG"/>
    <property type="match status" value="1"/>
</dbReference>
<feature type="compositionally biased region" description="Low complexity" evidence="2">
    <location>
        <begin position="1038"/>
        <end position="1050"/>
    </location>
</feature>
<feature type="region of interest" description="Disordered" evidence="2">
    <location>
        <begin position="783"/>
        <end position="844"/>
    </location>
</feature>
<gene>
    <name evidence="4" type="ORF">C1SCF055_LOCUS31990</name>
</gene>
<comment type="caution">
    <text evidence="4">The sequence shown here is derived from an EMBL/GenBank/DDBJ whole genome shotgun (WGS) entry which is preliminary data.</text>
</comment>
<dbReference type="Gene3D" id="2.20.110.10">
    <property type="entry name" value="Histone H3 K4-specific methyltransferase SET7/9 N-terminal domain"/>
    <property type="match status" value="1"/>
</dbReference>
<keyword evidence="3" id="KW-1133">Transmembrane helix</keyword>
<dbReference type="InterPro" id="IPR003409">
    <property type="entry name" value="MORN"/>
</dbReference>
<protein>
    <submittedName>
        <fullName evidence="5">Radial spoke head 10 homolog B</fullName>
    </submittedName>
</protein>
<reference evidence="4" key="1">
    <citation type="submission" date="2022-10" db="EMBL/GenBank/DDBJ databases">
        <authorList>
            <person name="Chen Y."/>
            <person name="Dougan E. K."/>
            <person name="Chan C."/>
            <person name="Rhodes N."/>
            <person name="Thang M."/>
        </authorList>
    </citation>
    <scope>NUCLEOTIDE SEQUENCE</scope>
</reference>
<dbReference type="EMBL" id="CAMXCT010003802">
    <property type="protein sequence ID" value="CAI4006345.1"/>
    <property type="molecule type" value="Genomic_DNA"/>
</dbReference>
<proteinExistence type="predicted"/>
<evidence type="ECO:0000256" key="3">
    <source>
        <dbReference type="SAM" id="Phobius"/>
    </source>
</evidence>
<reference evidence="5 6" key="2">
    <citation type="submission" date="2024-05" db="EMBL/GenBank/DDBJ databases">
        <authorList>
            <person name="Chen Y."/>
            <person name="Shah S."/>
            <person name="Dougan E. K."/>
            <person name="Thang M."/>
            <person name="Chan C."/>
        </authorList>
    </citation>
    <scope>NUCLEOTIDE SEQUENCE [LARGE SCALE GENOMIC DNA]</scope>
</reference>
<dbReference type="Pfam" id="PF02493">
    <property type="entry name" value="MORN"/>
    <property type="match status" value="3"/>
</dbReference>
<name>A0A9P1DBH4_9DINO</name>
<keyword evidence="6" id="KW-1185">Reference proteome</keyword>
<keyword evidence="3" id="KW-0812">Transmembrane</keyword>
<evidence type="ECO:0000313" key="5">
    <source>
        <dbReference type="EMBL" id="CAL4793657.1"/>
    </source>
</evidence>
<dbReference type="Proteomes" id="UP001152797">
    <property type="component" value="Unassembled WGS sequence"/>
</dbReference>
<dbReference type="EMBL" id="CAMXCT020003802">
    <property type="protein sequence ID" value="CAL1159720.1"/>
    <property type="molecule type" value="Genomic_DNA"/>
</dbReference>
<keyword evidence="3" id="KW-0472">Membrane</keyword>
<evidence type="ECO:0000313" key="4">
    <source>
        <dbReference type="EMBL" id="CAI4006345.1"/>
    </source>
</evidence>
<dbReference type="SUPFAM" id="SSF82185">
    <property type="entry name" value="Histone H3 K4-specific methyltransferase SET7/9 N-terminal domain"/>
    <property type="match status" value="1"/>
</dbReference>
<dbReference type="SMART" id="SM00698">
    <property type="entry name" value="MORN"/>
    <property type="match status" value="3"/>
</dbReference>
<evidence type="ECO:0000256" key="2">
    <source>
        <dbReference type="SAM" id="MobiDB-lite"/>
    </source>
</evidence>
<dbReference type="EMBL" id="CAMXCT030003802">
    <property type="protein sequence ID" value="CAL4793657.1"/>
    <property type="molecule type" value="Genomic_DNA"/>
</dbReference>
<feature type="compositionally biased region" description="Pro residues" evidence="2">
    <location>
        <begin position="822"/>
        <end position="838"/>
    </location>
</feature>
<feature type="compositionally biased region" description="Polar residues" evidence="2">
    <location>
        <begin position="783"/>
        <end position="805"/>
    </location>
</feature>
<keyword evidence="1" id="KW-0677">Repeat</keyword>
<feature type="transmembrane region" description="Helical" evidence="3">
    <location>
        <begin position="351"/>
        <end position="374"/>
    </location>
</feature>
<sequence>MFKAQRGICKTGYDGETCANTAEFHTTEPGSLSDGSHGPCWIRGLVGALQASGQLKIHAIESPSEIRRLSGALLEDSQCAGEKPLEREACITPLCSCTEPPRINYSNYQQTLQRCPYLQNGKECYAVCDTGYARTGVYKCESSRYVQWPICLPIGEVAQEKVVLHSYVTLAGIDLSLVVNVSSWYASIRPSLKQVLASSVVPSGTGETVSPQQFTFFDWYDVDVALRLRRLEGESWRRFLQRMVAIEIPFYLEIDDEYTFQKAEQMLNFFAASALATEARLLKDLEQKLEELCFTVLPDLRPMRCTPPRTILIGPATRVILYLPPAEITTPAPTTTTEVKIIIEVNLQEGLPAWAVALLIAFAVTVGFCGSYIYRLRQQKKKLLRRQESLQQMQKKALDDARSDEQKEYDAWMEALTDKEGRFITGYKDNLQLPDGSIYSGELFHGDPHGVGKMVWSDGRTYRGKWQFGQPHGHGVMSSVAPKELEFDTWIYSGQFHEGLRNGNGRCEWPAVGSWYEGDWLMDGEHGMGELGAGATESQDGDPAIWCMYNGYKQENVAQSRVRPGPEDQLMVVVLEANSKKESELDDVELRLLRYGLSVGNPHVWIPRHEHAFLVTSIEEDGPLDKWNKAQIRQAGAGASIVLPNSTIWAVNGVRGNISRMTELLVSPPESSLELEVWGPAHLRLESMRDDLSKRIGWFKTPGMETEYTGVQYQPKSKQAQEQERSRPWLKQNALAVVRDDQAETQGFLQRAPRMTNQPGLPALLRMPEVPAPPSHLVASVTAPKTMSKMEQPSKVPSKNTSKNVPSKRASVASVASRRAEPPAPLRWPQAPAPPTPPGQQETEGSAVFKTHYGIDGLRTNVEEPTSFMSMKAGAGLGAAAGGLGVFMLCNAKCPGGIKGAGILGGTLSALNPLTLLSKKDEKEEKDASKDPDPNNKMFKQVNYIEKEICNMNCKVAALMGAAAGAAAGGMAAKAQGGGSPMGAMAGPLDETNAVPFFVLTKQLEDMQSQVDNAVDRVRSLSPQSPVGQARESETRETQQAMQATQATQASSVDFI</sequence>
<dbReference type="GO" id="GO:0005829">
    <property type="term" value="C:cytosol"/>
    <property type="evidence" value="ECO:0007669"/>
    <property type="project" value="TreeGrafter"/>
</dbReference>
<dbReference type="PANTHER" id="PTHR43215:SF14">
    <property type="entry name" value="RADIAL SPOKE HEAD 1 HOMOLOG"/>
    <property type="match status" value="1"/>
</dbReference>
<dbReference type="OrthoDB" id="437960at2759"/>
<accession>A0A9P1DBH4</accession>
<dbReference type="AlphaFoldDB" id="A0A9P1DBH4"/>